<evidence type="ECO:0000313" key="4">
    <source>
        <dbReference type="Proteomes" id="UP000198607"/>
    </source>
</evidence>
<evidence type="ECO:0000256" key="1">
    <source>
        <dbReference type="SAM" id="MobiDB-lite"/>
    </source>
</evidence>
<sequence>MTSEHNPLDLADEERISAEQAEKERQQRETEQNELRWAMSTKQGRRFIYRRLSKAGIWLQSFNTNNAVMAFNEGRRSAGLELLNEIMEACPDRYTEMLAEQQETKERHDNRSADTRNRRSK</sequence>
<organism evidence="3 4">
    <name type="scientific">Propionivibrio dicarboxylicus</name>
    <dbReference type="NCBI Taxonomy" id="83767"/>
    <lineage>
        <taxon>Bacteria</taxon>
        <taxon>Pseudomonadati</taxon>
        <taxon>Pseudomonadota</taxon>
        <taxon>Betaproteobacteria</taxon>
        <taxon>Rhodocyclales</taxon>
        <taxon>Rhodocyclaceae</taxon>
        <taxon>Propionivibrio</taxon>
    </lineage>
</organism>
<feature type="region of interest" description="Disordered" evidence="1">
    <location>
        <begin position="98"/>
        <end position="121"/>
    </location>
</feature>
<proteinExistence type="predicted"/>
<dbReference type="Pfam" id="PF25181">
    <property type="entry name" value="Phage_Bbp19"/>
    <property type="match status" value="1"/>
</dbReference>
<accession>A0A1G8AQ93</accession>
<dbReference type="AlphaFoldDB" id="A0A1G8AQ93"/>
<dbReference type="STRING" id="83767.SAMN05660652_01462"/>
<dbReference type="InterPro" id="IPR057447">
    <property type="entry name" value="Bbp19-like_phage"/>
</dbReference>
<dbReference type="RefSeq" id="WP_091936026.1">
    <property type="nucleotide sequence ID" value="NZ_FNCY01000004.1"/>
</dbReference>
<keyword evidence="4" id="KW-1185">Reference proteome</keyword>
<feature type="region of interest" description="Disordered" evidence="1">
    <location>
        <begin position="1"/>
        <end position="34"/>
    </location>
</feature>
<dbReference type="Proteomes" id="UP000198607">
    <property type="component" value="Unassembled WGS sequence"/>
</dbReference>
<feature type="compositionally biased region" description="Basic and acidic residues" evidence="1">
    <location>
        <begin position="102"/>
        <end position="121"/>
    </location>
</feature>
<dbReference type="OrthoDB" id="7271057at2"/>
<protein>
    <recommendedName>
        <fullName evidence="2">Bbp19-like phage domain-containing protein</fullName>
    </recommendedName>
</protein>
<evidence type="ECO:0000259" key="2">
    <source>
        <dbReference type="Pfam" id="PF25181"/>
    </source>
</evidence>
<feature type="domain" description="Bbp19-like phage" evidence="2">
    <location>
        <begin position="36"/>
        <end position="98"/>
    </location>
</feature>
<feature type="compositionally biased region" description="Basic and acidic residues" evidence="1">
    <location>
        <begin position="13"/>
        <end position="34"/>
    </location>
</feature>
<evidence type="ECO:0000313" key="3">
    <source>
        <dbReference type="EMBL" id="SDH23138.1"/>
    </source>
</evidence>
<dbReference type="EMBL" id="FNCY01000004">
    <property type="protein sequence ID" value="SDH23138.1"/>
    <property type="molecule type" value="Genomic_DNA"/>
</dbReference>
<gene>
    <name evidence="3" type="ORF">SAMN05660652_01462</name>
</gene>
<name>A0A1G8AQ93_9RHOO</name>
<reference evidence="3 4" key="1">
    <citation type="submission" date="2016-10" db="EMBL/GenBank/DDBJ databases">
        <authorList>
            <person name="de Groot N.N."/>
        </authorList>
    </citation>
    <scope>NUCLEOTIDE SEQUENCE [LARGE SCALE GENOMIC DNA]</scope>
    <source>
        <strain evidence="3 4">DSM 5885</strain>
    </source>
</reference>